<dbReference type="InterPro" id="IPR036390">
    <property type="entry name" value="WH_DNA-bd_sf"/>
</dbReference>
<evidence type="ECO:0000259" key="5">
    <source>
        <dbReference type="PROSITE" id="PS50931"/>
    </source>
</evidence>
<accession>A0ABU1MR88</accession>
<keyword evidence="4" id="KW-0804">Transcription</keyword>
<comment type="similarity">
    <text evidence="1">Belongs to the LysR transcriptional regulatory family.</text>
</comment>
<evidence type="ECO:0000313" key="7">
    <source>
        <dbReference type="Proteomes" id="UP001184150"/>
    </source>
</evidence>
<dbReference type="InterPro" id="IPR058163">
    <property type="entry name" value="LysR-type_TF_proteobact-type"/>
</dbReference>
<comment type="caution">
    <text evidence="6">The sequence shown here is derived from an EMBL/GenBank/DDBJ whole genome shotgun (WGS) entry which is preliminary data.</text>
</comment>
<organism evidence="6 7">
    <name type="scientific">Novosphingobium capsulatum</name>
    <dbReference type="NCBI Taxonomy" id="13688"/>
    <lineage>
        <taxon>Bacteria</taxon>
        <taxon>Pseudomonadati</taxon>
        <taxon>Pseudomonadota</taxon>
        <taxon>Alphaproteobacteria</taxon>
        <taxon>Sphingomonadales</taxon>
        <taxon>Sphingomonadaceae</taxon>
        <taxon>Novosphingobium</taxon>
    </lineage>
</organism>
<evidence type="ECO:0000313" key="6">
    <source>
        <dbReference type="EMBL" id="MDR6512865.1"/>
    </source>
</evidence>
<dbReference type="Pfam" id="PF00126">
    <property type="entry name" value="HTH_1"/>
    <property type="match status" value="1"/>
</dbReference>
<dbReference type="Proteomes" id="UP001184150">
    <property type="component" value="Unassembled WGS sequence"/>
</dbReference>
<proteinExistence type="inferred from homology"/>
<reference evidence="6 7" key="1">
    <citation type="submission" date="2023-07" db="EMBL/GenBank/DDBJ databases">
        <title>Sorghum-associated microbial communities from plants grown in Nebraska, USA.</title>
        <authorList>
            <person name="Schachtman D."/>
        </authorList>
    </citation>
    <scope>NUCLEOTIDE SEQUENCE [LARGE SCALE GENOMIC DNA]</scope>
    <source>
        <strain evidence="6 7">DS1027</strain>
    </source>
</reference>
<dbReference type="InterPro" id="IPR000847">
    <property type="entry name" value="LysR_HTH_N"/>
</dbReference>
<dbReference type="Pfam" id="PF03466">
    <property type="entry name" value="LysR_substrate"/>
    <property type="match status" value="1"/>
</dbReference>
<sequence>MSVPDPLPSADPNFGDFLSGKAIPPFAALRAFEVVGRVGGVRRAAALLRLDHTVVSRHLKALEEWLGVMLVDRQGGRVTLTETGQAYHARVSAAMLDVVSATREIMAQGQIHDLRLWCVPGFATQWLSAQIAAFEQTGPGFQVELRPTDRPANLIQFEADVDIRYYGDGWLPQPGGPGLHTLVLARPPLLVVASPAVAQALAGIGGVDDLLAAPLLHEEHHEQWRFWLRGNGLDLGRQPLPGALLWHAHLALAAARAGRGLALANRYLVADDLASGALVELAVPGAQAVAIGSYCMVTRADRANNPAIAQLRRFLRQQVE</sequence>
<evidence type="ECO:0000256" key="2">
    <source>
        <dbReference type="ARBA" id="ARBA00023015"/>
    </source>
</evidence>
<keyword evidence="7" id="KW-1185">Reference proteome</keyword>
<evidence type="ECO:0000256" key="4">
    <source>
        <dbReference type="ARBA" id="ARBA00023163"/>
    </source>
</evidence>
<feature type="domain" description="HTH lysR-type" evidence="5">
    <location>
        <begin position="24"/>
        <end position="81"/>
    </location>
</feature>
<protein>
    <submittedName>
        <fullName evidence="6">DNA-binding transcriptional LysR family regulator</fullName>
    </submittedName>
</protein>
<evidence type="ECO:0000256" key="1">
    <source>
        <dbReference type="ARBA" id="ARBA00009437"/>
    </source>
</evidence>
<evidence type="ECO:0000256" key="3">
    <source>
        <dbReference type="ARBA" id="ARBA00023125"/>
    </source>
</evidence>
<dbReference type="GO" id="GO:0003677">
    <property type="term" value="F:DNA binding"/>
    <property type="evidence" value="ECO:0007669"/>
    <property type="project" value="UniProtKB-KW"/>
</dbReference>
<dbReference type="EMBL" id="JAVDRD010000012">
    <property type="protein sequence ID" value="MDR6512865.1"/>
    <property type="molecule type" value="Genomic_DNA"/>
</dbReference>
<dbReference type="SUPFAM" id="SSF53850">
    <property type="entry name" value="Periplasmic binding protein-like II"/>
    <property type="match status" value="1"/>
</dbReference>
<dbReference type="SUPFAM" id="SSF46785">
    <property type="entry name" value="Winged helix' DNA-binding domain"/>
    <property type="match status" value="1"/>
</dbReference>
<gene>
    <name evidence="6" type="ORF">J2792_003752</name>
</gene>
<dbReference type="RefSeq" id="WP_309806276.1">
    <property type="nucleotide sequence ID" value="NZ_JAVDRD010000012.1"/>
</dbReference>
<dbReference type="InterPro" id="IPR036388">
    <property type="entry name" value="WH-like_DNA-bd_sf"/>
</dbReference>
<dbReference type="Gene3D" id="1.10.10.10">
    <property type="entry name" value="Winged helix-like DNA-binding domain superfamily/Winged helix DNA-binding domain"/>
    <property type="match status" value="1"/>
</dbReference>
<name>A0ABU1MR88_9SPHN</name>
<keyword evidence="2" id="KW-0805">Transcription regulation</keyword>
<dbReference type="Gene3D" id="3.40.190.10">
    <property type="entry name" value="Periplasmic binding protein-like II"/>
    <property type="match status" value="2"/>
</dbReference>
<dbReference type="InterPro" id="IPR005119">
    <property type="entry name" value="LysR_subst-bd"/>
</dbReference>
<dbReference type="PANTHER" id="PTHR30537">
    <property type="entry name" value="HTH-TYPE TRANSCRIPTIONAL REGULATOR"/>
    <property type="match status" value="1"/>
</dbReference>
<dbReference type="PROSITE" id="PS50931">
    <property type="entry name" value="HTH_LYSR"/>
    <property type="match status" value="1"/>
</dbReference>
<dbReference type="PANTHER" id="PTHR30537:SF79">
    <property type="entry name" value="TRANSCRIPTIONAL REGULATOR-RELATED"/>
    <property type="match status" value="1"/>
</dbReference>
<keyword evidence="3 6" id="KW-0238">DNA-binding</keyword>